<dbReference type="EMBL" id="JADWYK010000001">
    <property type="protein sequence ID" value="MBG8552454.1"/>
    <property type="molecule type" value="Genomic_DNA"/>
</dbReference>
<accession>A0ABS0KX64</accession>
<evidence type="ECO:0000256" key="6">
    <source>
        <dbReference type="RuleBase" id="RU004168"/>
    </source>
</evidence>
<dbReference type="SUPFAM" id="SSF54975">
    <property type="entry name" value="Acylphosphatase/BLUF domain-like"/>
    <property type="match status" value="1"/>
</dbReference>
<dbReference type="EC" id="3.6.1.7" evidence="2 4"/>
<evidence type="ECO:0000313" key="8">
    <source>
        <dbReference type="EMBL" id="MBG8552454.1"/>
    </source>
</evidence>
<feature type="active site" evidence="4">
    <location>
        <position position="21"/>
    </location>
</feature>
<dbReference type="InterPro" id="IPR017968">
    <property type="entry name" value="Acylphosphatase_CS"/>
</dbReference>
<dbReference type="PANTHER" id="PTHR47268">
    <property type="entry name" value="ACYLPHOSPHATASE"/>
    <property type="match status" value="1"/>
</dbReference>
<feature type="active site" evidence="4">
    <location>
        <position position="39"/>
    </location>
</feature>
<feature type="domain" description="Acylphosphatase-like" evidence="7">
    <location>
        <begin position="6"/>
        <end position="92"/>
    </location>
</feature>
<evidence type="ECO:0000313" key="9">
    <source>
        <dbReference type="Proteomes" id="UP000601099"/>
    </source>
</evidence>
<evidence type="ECO:0000256" key="2">
    <source>
        <dbReference type="ARBA" id="ARBA00012150"/>
    </source>
</evidence>
<comment type="similarity">
    <text evidence="1 6">Belongs to the acylphosphatase family.</text>
</comment>
<organism evidence="8 9">
    <name type="scientific">Hymenobacter guriensis</name>
    <dbReference type="NCBI Taxonomy" id="2793065"/>
    <lineage>
        <taxon>Bacteria</taxon>
        <taxon>Pseudomonadati</taxon>
        <taxon>Bacteroidota</taxon>
        <taxon>Cytophagia</taxon>
        <taxon>Cytophagales</taxon>
        <taxon>Hymenobacteraceae</taxon>
        <taxon>Hymenobacter</taxon>
    </lineage>
</organism>
<gene>
    <name evidence="8" type="ORF">I5L79_02800</name>
</gene>
<dbReference type="Proteomes" id="UP000601099">
    <property type="component" value="Unassembled WGS sequence"/>
</dbReference>
<name>A0ABS0KX64_9BACT</name>
<proteinExistence type="inferred from homology"/>
<keyword evidence="4 5" id="KW-0378">Hydrolase</keyword>
<evidence type="ECO:0000256" key="3">
    <source>
        <dbReference type="ARBA" id="ARBA00047645"/>
    </source>
</evidence>
<comment type="caution">
    <text evidence="8">The sequence shown here is derived from an EMBL/GenBank/DDBJ whole genome shotgun (WGS) entry which is preliminary data.</text>
</comment>
<sequence>MSQFHHRTFHVHGRVQGVFFRQSTQHEARRLGLSGYARNNEDGTVTIEAEGPAEALDALEAWCRQGPPLAHVEKVEATSGPVQGFDGFDVRR</sequence>
<dbReference type="RefSeq" id="WP_196953487.1">
    <property type="nucleotide sequence ID" value="NZ_JADWYK010000001.1"/>
</dbReference>
<dbReference type="PROSITE" id="PS00150">
    <property type="entry name" value="ACYLPHOSPHATASE_1"/>
    <property type="match status" value="1"/>
</dbReference>
<evidence type="ECO:0000256" key="5">
    <source>
        <dbReference type="RuleBase" id="RU000553"/>
    </source>
</evidence>
<evidence type="ECO:0000256" key="1">
    <source>
        <dbReference type="ARBA" id="ARBA00005614"/>
    </source>
</evidence>
<comment type="catalytic activity">
    <reaction evidence="3 4 5">
        <text>an acyl phosphate + H2O = a carboxylate + phosphate + H(+)</text>
        <dbReference type="Rhea" id="RHEA:14965"/>
        <dbReference type="ChEBI" id="CHEBI:15377"/>
        <dbReference type="ChEBI" id="CHEBI:15378"/>
        <dbReference type="ChEBI" id="CHEBI:29067"/>
        <dbReference type="ChEBI" id="CHEBI:43474"/>
        <dbReference type="ChEBI" id="CHEBI:59918"/>
        <dbReference type="EC" id="3.6.1.7"/>
    </reaction>
</comment>
<dbReference type="PROSITE" id="PS00151">
    <property type="entry name" value="ACYLPHOSPHATASE_2"/>
    <property type="match status" value="1"/>
</dbReference>
<dbReference type="InterPro" id="IPR020456">
    <property type="entry name" value="Acylphosphatase"/>
</dbReference>
<reference evidence="8 9" key="1">
    <citation type="submission" date="2020-11" db="EMBL/GenBank/DDBJ databases">
        <title>Hymenobacter sp.</title>
        <authorList>
            <person name="Kim M.K."/>
        </authorList>
    </citation>
    <scope>NUCLEOTIDE SEQUENCE [LARGE SCALE GENOMIC DNA]</scope>
    <source>
        <strain evidence="8 9">BT594</strain>
    </source>
</reference>
<protein>
    <recommendedName>
        <fullName evidence="2 4">Acylphosphatase</fullName>
        <ecNumber evidence="2 4">3.6.1.7</ecNumber>
    </recommendedName>
</protein>
<dbReference type="Gene3D" id="3.30.70.100">
    <property type="match status" value="1"/>
</dbReference>
<evidence type="ECO:0000259" key="7">
    <source>
        <dbReference type="PROSITE" id="PS51160"/>
    </source>
</evidence>
<evidence type="ECO:0000256" key="4">
    <source>
        <dbReference type="PROSITE-ProRule" id="PRU00520"/>
    </source>
</evidence>
<dbReference type="Pfam" id="PF00708">
    <property type="entry name" value="Acylphosphatase"/>
    <property type="match status" value="1"/>
</dbReference>
<dbReference type="PROSITE" id="PS51160">
    <property type="entry name" value="ACYLPHOSPHATASE_3"/>
    <property type="match status" value="1"/>
</dbReference>
<dbReference type="InterPro" id="IPR036046">
    <property type="entry name" value="Acylphosphatase-like_dom_sf"/>
</dbReference>
<dbReference type="PRINTS" id="PR00112">
    <property type="entry name" value="ACYLPHPHTASE"/>
</dbReference>
<dbReference type="InterPro" id="IPR001792">
    <property type="entry name" value="Acylphosphatase-like_dom"/>
</dbReference>
<dbReference type="PANTHER" id="PTHR47268:SF4">
    <property type="entry name" value="ACYLPHOSPHATASE"/>
    <property type="match status" value="1"/>
</dbReference>
<keyword evidence="9" id="KW-1185">Reference proteome</keyword>